<dbReference type="Gene3D" id="1.20.58.760">
    <property type="entry name" value="Peptidase M41"/>
    <property type="match status" value="1"/>
</dbReference>
<dbReference type="EMBL" id="JBHUEJ010000026">
    <property type="protein sequence ID" value="MFD1711389.1"/>
    <property type="molecule type" value="Genomic_DNA"/>
</dbReference>
<sequence length="182" mass="19134">MGTAPQEVRINVASFNGGYASYAPQKAWSRRMLRDVICVSLAGRAAEALVFGPDAATTGAEADRKQATANAIAYVRHHGFGSRVSRTDVTTQQDEDINTDVQPTNAEAEALMCAEAERATALLRTHGDAFRALVQELLTTGTVPAAEFAKVTGIAVTAAAPHAPSGPEPWHARWSAFAGDGA</sequence>
<dbReference type="Proteomes" id="UP001597304">
    <property type="component" value="Unassembled WGS sequence"/>
</dbReference>
<feature type="domain" description="Peptidase M41" evidence="1">
    <location>
        <begin position="17"/>
        <end position="150"/>
    </location>
</feature>
<dbReference type="Pfam" id="PF01434">
    <property type="entry name" value="Peptidase_M41"/>
    <property type="match status" value="1"/>
</dbReference>
<dbReference type="InterPro" id="IPR037219">
    <property type="entry name" value="Peptidase_M41-like"/>
</dbReference>
<gene>
    <name evidence="2" type="ORF">ACFSF0_12280</name>
</gene>
<dbReference type="RefSeq" id="WP_255507855.1">
    <property type="nucleotide sequence ID" value="NZ_JBHUEJ010000026.1"/>
</dbReference>
<keyword evidence="3" id="KW-1185">Reference proteome</keyword>
<comment type="caution">
    <text evidence="2">The sequence shown here is derived from an EMBL/GenBank/DDBJ whole genome shotgun (WGS) entry which is preliminary data.</text>
</comment>
<dbReference type="SUPFAM" id="SSF140990">
    <property type="entry name" value="FtsH protease domain-like"/>
    <property type="match status" value="1"/>
</dbReference>
<proteinExistence type="predicted"/>
<reference evidence="3" key="1">
    <citation type="journal article" date="2019" name="Int. J. Syst. Evol. Microbiol.">
        <title>The Global Catalogue of Microorganisms (GCM) 10K type strain sequencing project: providing services to taxonomists for standard genome sequencing and annotation.</title>
        <authorList>
            <consortium name="The Broad Institute Genomics Platform"/>
            <consortium name="The Broad Institute Genome Sequencing Center for Infectious Disease"/>
            <person name="Wu L."/>
            <person name="Ma J."/>
        </authorList>
    </citation>
    <scope>NUCLEOTIDE SEQUENCE [LARGE SCALE GENOMIC DNA]</scope>
    <source>
        <strain evidence="3">LMG 29247</strain>
    </source>
</reference>
<accession>A0ABW4KTK0</accession>
<dbReference type="InterPro" id="IPR000642">
    <property type="entry name" value="Peptidase_M41"/>
</dbReference>
<name>A0ABW4KTK0_9BURK</name>
<organism evidence="2 3">
    <name type="scientific">Ottowia flava</name>
    <dbReference type="NCBI Taxonomy" id="2675430"/>
    <lineage>
        <taxon>Bacteria</taxon>
        <taxon>Pseudomonadati</taxon>
        <taxon>Pseudomonadota</taxon>
        <taxon>Betaproteobacteria</taxon>
        <taxon>Burkholderiales</taxon>
        <taxon>Comamonadaceae</taxon>
        <taxon>Ottowia</taxon>
    </lineage>
</organism>
<evidence type="ECO:0000313" key="3">
    <source>
        <dbReference type="Proteomes" id="UP001597304"/>
    </source>
</evidence>
<evidence type="ECO:0000313" key="2">
    <source>
        <dbReference type="EMBL" id="MFD1711389.1"/>
    </source>
</evidence>
<dbReference type="PANTHER" id="PTHR23076:SF97">
    <property type="entry name" value="ATP-DEPENDENT ZINC METALLOPROTEASE YME1L1"/>
    <property type="match status" value="1"/>
</dbReference>
<protein>
    <recommendedName>
        <fullName evidence="1">Peptidase M41 domain-containing protein</fullName>
    </recommendedName>
</protein>
<evidence type="ECO:0000259" key="1">
    <source>
        <dbReference type="Pfam" id="PF01434"/>
    </source>
</evidence>
<dbReference type="PANTHER" id="PTHR23076">
    <property type="entry name" value="METALLOPROTEASE M41 FTSH"/>
    <property type="match status" value="1"/>
</dbReference>